<organism evidence="2 3">
    <name type="scientific">Micrococcus terreus</name>
    <dbReference type="NCBI Taxonomy" id="574650"/>
    <lineage>
        <taxon>Bacteria</taxon>
        <taxon>Bacillati</taxon>
        <taxon>Actinomycetota</taxon>
        <taxon>Actinomycetes</taxon>
        <taxon>Micrococcales</taxon>
        <taxon>Micrococcaceae</taxon>
        <taxon>Micrococcus</taxon>
    </lineage>
</organism>
<keyword evidence="2" id="KW-0830">Ubiquinone</keyword>
<dbReference type="RefSeq" id="WP_091695878.1">
    <property type="nucleotide sequence ID" value="NZ_FPCG01000003.1"/>
</dbReference>
<dbReference type="InterPro" id="IPR029068">
    <property type="entry name" value="Glyas_Bleomycin-R_OHBP_Dase"/>
</dbReference>
<dbReference type="Pfam" id="PF06983">
    <property type="entry name" value="3-dmu-9_3-mt"/>
    <property type="match status" value="1"/>
</dbReference>
<dbReference type="PANTHER" id="PTHR33990">
    <property type="entry name" value="PROTEIN YJDN-RELATED"/>
    <property type="match status" value="1"/>
</dbReference>
<dbReference type="InterPro" id="IPR009725">
    <property type="entry name" value="3_dmu_93_MTrfase"/>
</dbReference>
<evidence type="ECO:0000313" key="2">
    <source>
        <dbReference type="EMBL" id="SFV22164.1"/>
    </source>
</evidence>
<sequence>MNTEDRLLTCLWFPGEQAEAAATHYVDTFAPFRRDTALGTVTRAPLDLVDRDGEFRAEIRREGDDVHVEQGRVLMVEFTLDGRPFIAMDDNRSGRTFTDATSFQVICEDQAEVDHFWDRLTAGGEEVMCGWLKDRFGVSWQVVPRLLMKLMSGADREAAGRVQRQMMSMVKLDLAPLEAAARG</sequence>
<dbReference type="OrthoDB" id="9806473at2"/>
<proteinExistence type="predicted"/>
<keyword evidence="2" id="KW-0489">Methyltransferase</keyword>
<dbReference type="Gene3D" id="3.10.180.10">
    <property type="entry name" value="2,3-Dihydroxybiphenyl 1,2-Dioxygenase, domain 1"/>
    <property type="match status" value="1"/>
</dbReference>
<dbReference type="GO" id="GO:0008168">
    <property type="term" value="F:methyltransferase activity"/>
    <property type="evidence" value="ECO:0007669"/>
    <property type="project" value="UniProtKB-KW"/>
</dbReference>
<dbReference type="EMBL" id="FPCG01000003">
    <property type="protein sequence ID" value="SFV22164.1"/>
    <property type="molecule type" value="Genomic_DNA"/>
</dbReference>
<dbReference type="Proteomes" id="UP000198881">
    <property type="component" value="Unassembled WGS sequence"/>
</dbReference>
<keyword evidence="2" id="KW-0808">Transferase</keyword>
<dbReference type="PANTHER" id="PTHR33990:SF2">
    <property type="entry name" value="PHNB-LIKE DOMAIN-CONTAINING PROTEIN"/>
    <property type="match status" value="1"/>
</dbReference>
<dbReference type="PIRSF" id="PIRSF021700">
    <property type="entry name" value="3_dmu_93_MTrfase"/>
    <property type="match status" value="1"/>
</dbReference>
<evidence type="ECO:0000313" key="3">
    <source>
        <dbReference type="Proteomes" id="UP000198881"/>
    </source>
</evidence>
<name>A0A1I7MJQ8_9MICC</name>
<evidence type="ECO:0000259" key="1">
    <source>
        <dbReference type="Pfam" id="PF06983"/>
    </source>
</evidence>
<accession>A0A1I7MJQ8</accession>
<dbReference type="SUPFAM" id="SSF54593">
    <property type="entry name" value="Glyoxalase/Bleomycin resistance protein/Dihydroxybiphenyl dioxygenase"/>
    <property type="match status" value="1"/>
</dbReference>
<gene>
    <name evidence="2" type="ORF">SAMN04487966_103235</name>
</gene>
<dbReference type="GO" id="GO:0032259">
    <property type="term" value="P:methylation"/>
    <property type="evidence" value="ECO:0007669"/>
    <property type="project" value="UniProtKB-KW"/>
</dbReference>
<protein>
    <submittedName>
        <fullName evidence="2">Glyoxalase superfamily enzyme, possibly 3-demethylubiquinone-9 3-methyltransferase</fullName>
    </submittedName>
</protein>
<dbReference type="CDD" id="cd06588">
    <property type="entry name" value="PhnB_like"/>
    <property type="match status" value="1"/>
</dbReference>
<feature type="domain" description="PhnB-like" evidence="1">
    <location>
        <begin position="59"/>
        <end position="143"/>
    </location>
</feature>
<reference evidence="2 3" key="1">
    <citation type="submission" date="2016-10" db="EMBL/GenBank/DDBJ databases">
        <authorList>
            <person name="de Groot N.N."/>
        </authorList>
    </citation>
    <scope>NUCLEOTIDE SEQUENCE [LARGE SCALE GENOMIC DNA]</scope>
    <source>
        <strain evidence="2 3">CGMCC 1.7054</strain>
    </source>
</reference>
<dbReference type="InterPro" id="IPR028973">
    <property type="entry name" value="PhnB-like"/>
</dbReference>
<keyword evidence="3" id="KW-1185">Reference proteome</keyword>
<dbReference type="STRING" id="574650.SAMN04487966_103235"/>
<dbReference type="AlphaFoldDB" id="A0A1I7MJQ8"/>